<evidence type="ECO:0000256" key="1">
    <source>
        <dbReference type="SAM" id="MobiDB-lite"/>
    </source>
</evidence>
<proteinExistence type="predicted"/>
<dbReference type="PATRIC" id="fig|396597.7.peg.4597"/>
<gene>
    <name evidence="2" type="ORF">BamMEX5DRAFT_3400</name>
</gene>
<dbReference type="EMBL" id="ABLK01000105">
    <property type="protein sequence ID" value="EDT40842.1"/>
    <property type="molecule type" value="Genomic_DNA"/>
</dbReference>
<evidence type="ECO:0000313" key="2">
    <source>
        <dbReference type="EMBL" id="EDT40842.1"/>
    </source>
</evidence>
<feature type="region of interest" description="Disordered" evidence="1">
    <location>
        <begin position="37"/>
        <end position="67"/>
    </location>
</feature>
<evidence type="ECO:0000313" key="3">
    <source>
        <dbReference type="Proteomes" id="UP000004814"/>
    </source>
</evidence>
<dbReference type="AlphaFoldDB" id="B1T6I4"/>
<comment type="caution">
    <text evidence="2">The sequence shown here is derived from an EMBL/GenBank/DDBJ whole genome shotgun (WGS) entry which is preliminary data.</text>
</comment>
<accession>B1T6I4</accession>
<dbReference type="Proteomes" id="UP000004814">
    <property type="component" value="Unassembled WGS sequence"/>
</dbReference>
<sequence>MDPHLTADYRYFVAVIRYQKGFWRDAAVLADAARYHQRTQASRGGPPGDSPWVEWGRQRGGWNRMRR</sequence>
<protein>
    <submittedName>
        <fullName evidence="2">Uncharacterized protein</fullName>
    </submittedName>
</protein>
<organism evidence="2 3">
    <name type="scientific">Burkholderia ambifaria MEX-5</name>
    <dbReference type="NCBI Taxonomy" id="396597"/>
    <lineage>
        <taxon>Bacteria</taxon>
        <taxon>Pseudomonadati</taxon>
        <taxon>Pseudomonadota</taxon>
        <taxon>Betaproteobacteria</taxon>
        <taxon>Burkholderiales</taxon>
        <taxon>Burkholderiaceae</taxon>
        <taxon>Burkholderia</taxon>
        <taxon>Burkholderia cepacia complex</taxon>
    </lineage>
</organism>
<name>B1T6I4_9BURK</name>
<reference evidence="2 3" key="1">
    <citation type="submission" date="2008-03" db="EMBL/GenBank/DDBJ databases">
        <title>Sequencing of the draft genome and assembly of Burkholderia ambifaria MEX-5.</title>
        <authorList>
            <consortium name="US DOE Joint Genome Institute (JGI-PGF)"/>
            <person name="Copeland A."/>
            <person name="Lucas S."/>
            <person name="Lapidus A."/>
            <person name="Glavina del Rio T."/>
            <person name="Dalin E."/>
            <person name="Tice H."/>
            <person name="Bruce D."/>
            <person name="Goodwin L."/>
            <person name="Pitluck S."/>
            <person name="Larimer F."/>
            <person name="Land M.L."/>
            <person name="Hauser L."/>
            <person name="Tiedje J."/>
            <person name="Richardson P."/>
        </authorList>
    </citation>
    <scope>NUCLEOTIDE SEQUENCE [LARGE SCALE GENOMIC DNA]</scope>
    <source>
        <strain evidence="2 3">MEX-5</strain>
    </source>
</reference>